<feature type="transmembrane region" description="Helical" evidence="2">
    <location>
        <begin position="209"/>
        <end position="231"/>
    </location>
</feature>
<sequence length="346" mass="36599">MPLKRYAYDPLDRLTTTTMGAQPSTQRFYQRERLSTARQGEHSQTVFQHHDQLLAEKHTTATLLLGTDLQRSVLHSLNGALQHPRAYTPYGHQGGQQGLLGFNGEAPDPLTGHYLLGNGHRAYNPVLMRFNSPDTLSPFGAGGLNSYCYCLGDPVNRVDPNGQFSFALIAPVILSVIGLGGTAVGAIPSVGFYASVKALKAGPIKAVDIAKVAGVGFTALAGVVGIVRLSMAAGNNNTGSSEMTAVGMALAILGLSSSILATKLGWGGIREAARAKRVAELMGDSISPPRSPRHSISSTSSPTSPHIAEQITEVATSVPPMPTLYVRDINTPPPGVLSWADRIRRA</sequence>
<evidence type="ECO:0000256" key="2">
    <source>
        <dbReference type="SAM" id="Phobius"/>
    </source>
</evidence>
<dbReference type="EMBL" id="WIVU01000053">
    <property type="protein sequence ID" value="MQU08097.1"/>
    <property type="molecule type" value="Genomic_DNA"/>
</dbReference>
<evidence type="ECO:0000313" key="4">
    <source>
        <dbReference type="EMBL" id="MQU08097.1"/>
    </source>
</evidence>
<reference evidence="6 7" key="1">
    <citation type="submission" date="2019-10" db="EMBL/GenBank/DDBJ databases">
        <title>Evaluation of single-gene subtyping targets for Pseudomonas.</title>
        <authorList>
            <person name="Reichler S.J."/>
            <person name="Orsi R.H."/>
            <person name="Wiedmann M."/>
            <person name="Martin N.H."/>
            <person name="Murphy S.I."/>
        </authorList>
    </citation>
    <scope>NUCLEOTIDE SEQUENCE [LARGE SCALE GENOMIC DNA]</scope>
    <source>
        <strain evidence="4 8">FSL R10-1637</strain>
        <strain evidence="5 7">FSL R10-2107</strain>
        <strain evidence="3 6">FSL R10-2932</strain>
    </source>
</reference>
<gene>
    <name evidence="4" type="ORF">GHO27_20695</name>
    <name evidence="5" type="ORF">GHO30_09240</name>
    <name evidence="3" type="ORF">GHO37_14175</name>
</gene>
<accession>A0A6L5HYV7</accession>
<keyword evidence="2" id="KW-0472">Membrane</keyword>
<evidence type="ECO:0000313" key="3">
    <source>
        <dbReference type="EMBL" id="MQT75445.1"/>
    </source>
</evidence>
<keyword evidence="7" id="KW-1185">Reference proteome</keyword>
<protein>
    <submittedName>
        <fullName evidence="4">RHS repeat-associated core domain-containing protein</fullName>
    </submittedName>
</protein>
<dbReference type="SUPFAM" id="SSF56399">
    <property type="entry name" value="ADP-ribosylation"/>
    <property type="match status" value="1"/>
</dbReference>
<dbReference type="NCBIfam" id="TIGR03696">
    <property type="entry name" value="Rhs_assc_core"/>
    <property type="match status" value="1"/>
</dbReference>
<evidence type="ECO:0000313" key="7">
    <source>
        <dbReference type="Proteomes" id="UP000470186"/>
    </source>
</evidence>
<evidence type="ECO:0000313" key="8">
    <source>
        <dbReference type="Proteomes" id="UP000478064"/>
    </source>
</evidence>
<dbReference type="Proteomes" id="UP000470186">
    <property type="component" value="Unassembled WGS sequence"/>
</dbReference>
<keyword evidence="2" id="KW-1133">Transmembrane helix</keyword>
<dbReference type="InterPro" id="IPR022385">
    <property type="entry name" value="Rhs_assc_core"/>
</dbReference>
<feature type="compositionally biased region" description="Low complexity" evidence="1">
    <location>
        <begin position="294"/>
        <end position="305"/>
    </location>
</feature>
<dbReference type="AlphaFoldDB" id="A0A6L5HYV7"/>
<dbReference type="Gene3D" id="2.180.10.10">
    <property type="entry name" value="RHS repeat-associated core"/>
    <property type="match status" value="1"/>
</dbReference>
<comment type="caution">
    <text evidence="4">The sequence shown here is derived from an EMBL/GenBank/DDBJ whole genome shotgun (WGS) entry which is preliminary data.</text>
</comment>
<keyword evidence="2" id="KW-0812">Transmembrane</keyword>
<feature type="transmembrane region" description="Helical" evidence="2">
    <location>
        <begin position="243"/>
        <end position="266"/>
    </location>
</feature>
<feature type="transmembrane region" description="Helical" evidence="2">
    <location>
        <begin position="164"/>
        <end position="188"/>
    </location>
</feature>
<dbReference type="EMBL" id="WIWF01000049">
    <property type="protein sequence ID" value="MQT75445.1"/>
    <property type="molecule type" value="Genomic_DNA"/>
</dbReference>
<dbReference type="RefSeq" id="WP_153350457.1">
    <property type="nucleotide sequence ID" value="NZ_JBQDSB010000021.1"/>
</dbReference>
<evidence type="ECO:0000313" key="6">
    <source>
        <dbReference type="Proteomes" id="UP000447574"/>
    </source>
</evidence>
<evidence type="ECO:0000313" key="5">
    <source>
        <dbReference type="EMBL" id="MQU31585.1"/>
    </source>
</evidence>
<dbReference type="PANTHER" id="PTHR32305">
    <property type="match status" value="1"/>
</dbReference>
<dbReference type="EMBL" id="WIVX01000033">
    <property type="protein sequence ID" value="MQU31585.1"/>
    <property type="molecule type" value="Genomic_DNA"/>
</dbReference>
<evidence type="ECO:0000256" key="1">
    <source>
        <dbReference type="SAM" id="MobiDB-lite"/>
    </source>
</evidence>
<feature type="region of interest" description="Disordered" evidence="1">
    <location>
        <begin position="282"/>
        <end position="305"/>
    </location>
</feature>
<dbReference type="PANTHER" id="PTHR32305:SF15">
    <property type="entry name" value="PROTEIN RHSA-RELATED"/>
    <property type="match status" value="1"/>
</dbReference>
<dbReference type="InterPro" id="IPR050708">
    <property type="entry name" value="T6SS_VgrG/RHS"/>
</dbReference>
<proteinExistence type="predicted"/>
<dbReference type="Proteomes" id="UP000447574">
    <property type="component" value="Unassembled WGS sequence"/>
</dbReference>
<dbReference type="Proteomes" id="UP000478064">
    <property type="component" value="Unassembled WGS sequence"/>
</dbReference>
<name>A0A6L5HYV7_9PSED</name>
<organism evidence="4 8">
    <name type="scientific">Pseudomonas helleri</name>
    <dbReference type="NCBI Taxonomy" id="1608996"/>
    <lineage>
        <taxon>Bacteria</taxon>
        <taxon>Pseudomonadati</taxon>
        <taxon>Pseudomonadota</taxon>
        <taxon>Gammaproteobacteria</taxon>
        <taxon>Pseudomonadales</taxon>
        <taxon>Pseudomonadaceae</taxon>
        <taxon>Pseudomonas</taxon>
    </lineage>
</organism>